<dbReference type="AlphaFoldDB" id="G9YTL3"/>
<protein>
    <submittedName>
        <fullName evidence="1">Uncharacterized protein</fullName>
    </submittedName>
</protein>
<name>G9YTL3_FLAPL</name>
<evidence type="ECO:0000313" key="1">
    <source>
        <dbReference type="EMBL" id="EHM43971.1"/>
    </source>
</evidence>
<evidence type="ECO:0000313" key="2">
    <source>
        <dbReference type="Proteomes" id="UP000004459"/>
    </source>
</evidence>
<accession>G9YTL3</accession>
<proteinExistence type="predicted"/>
<reference evidence="1 2" key="1">
    <citation type="submission" date="2011-08" db="EMBL/GenBank/DDBJ databases">
        <authorList>
            <person name="Weinstock G."/>
            <person name="Sodergren E."/>
            <person name="Clifton S."/>
            <person name="Fulton L."/>
            <person name="Fulton B."/>
            <person name="Courtney L."/>
            <person name="Fronick C."/>
            <person name="Harrison M."/>
            <person name="Strong C."/>
            <person name="Farmer C."/>
            <person name="Delahaunty K."/>
            <person name="Markovic C."/>
            <person name="Hall O."/>
            <person name="Minx P."/>
            <person name="Tomlinson C."/>
            <person name="Mitreva M."/>
            <person name="Hou S."/>
            <person name="Chen J."/>
            <person name="Wollam A."/>
            <person name="Pepin K.H."/>
            <person name="Johnson M."/>
            <person name="Bhonagiri V."/>
            <person name="Zhang X."/>
            <person name="Suruliraj S."/>
            <person name="Warren W."/>
            <person name="Chinwalla A."/>
            <person name="Mardis E.R."/>
            <person name="Wilson R.K."/>
        </authorList>
    </citation>
    <scope>NUCLEOTIDE SEQUENCE [LARGE SCALE GENOMIC DNA]</scope>
    <source>
        <strain evidence="1 2">ATCC 29863</strain>
    </source>
</reference>
<dbReference type="HOGENOM" id="CLU_204452_0_0_9"/>
<dbReference type="EMBL" id="AGCK01000233">
    <property type="protein sequence ID" value="EHM43971.1"/>
    <property type="molecule type" value="Genomic_DNA"/>
</dbReference>
<gene>
    <name evidence="1" type="ORF">HMPREF0372_02873</name>
</gene>
<organism evidence="1 2">
    <name type="scientific">Flavonifractor plautii ATCC 29863</name>
    <dbReference type="NCBI Taxonomy" id="411475"/>
    <lineage>
        <taxon>Bacteria</taxon>
        <taxon>Bacillati</taxon>
        <taxon>Bacillota</taxon>
        <taxon>Clostridia</taxon>
        <taxon>Eubacteriales</taxon>
        <taxon>Oscillospiraceae</taxon>
        <taxon>Flavonifractor</taxon>
    </lineage>
</organism>
<sequence>MIQLRLLSGAGKVLQKIFSMVKPHFFFICWDDNKKAEILSSNLRFNNYIGFSPGEGNQVSVLFVFSYG</sequence>
<comment type="caution">
    <text evidence="1">The sequence shown here is derived from an EMBL/GenBank/DDBJ whole genome shotgun (WGS) entry which is preliminary data.</text>
</comment>
<dbReference type="Proteomes" id="UP000004459">
    <property type="component" value="Unassembled WGS sequence"/>
</dbReference>